<keyword evidence="2" id="KW-1185">Reference proteome</keyword>
<accession>A0A2I0A3I3</accession>
<protein>
    <submittedName>
        <fullName evidence="1">Uncharacterized protein</fullName>
    </submittedName>
</protein>
<name>A0A2I0A3I3_9ASPA</name>
<dbReference type="Proteomes" id="UP000236161">
    <property type="component" value="Unassembled WGS sequence"/>
</dbReference>
<sequence>MNAPPPFKPSSFRAMPDPAIPSAAAHANLQYAASYRPCPYRAAQINQQINYFELQMTAPTANTLFDDAAAIN</sequence>
<evidence type="ECO:0000313" key="2">
    <source>
        <dbReference type="Proteomes" id="UP000236161"/>
    </source>
</evidence>
<organism evidence="1 2">
    <name type="scientific">Apostasia shenzhenica</name>
    <dbReference type="NCBI Taxonomy" id="1088818"/>
    <lineage>
        <taxon>Eukaryota</taxon>
        <taxon>Viridiplantae</taxon>
        <taxon>Streptophyta</taxon>
        <taxon>Embryophyta</taxon>
        <taxon>Tracheophyta</taxon>
        <taxon>Spermatophyta</taxon>
        <taxon>Magnoliopsida</taxon>
        <taxon>Liliopsida</taxon>
        <taxon>Asparagales</taxon>
        <taxon>Orchidaceae</taxon>
        <taxon>Apostasioideae</taxon>
        <taxon>Apostasia</taxon>
    </lineage>
</organism>
<evidence type="ECO:0000313" key="1">
    <source>
        <dbReference type="EMBL" id="PKA50107.1"/>
    </source>
</evidence>
<gene>
    <name evidence="1" type="ORF">AXF42_Ash019626</name>
</gene>
<dbReference type="AlphaFoldDB" id="A0A2I0A3I3"/>
<proteinExistence type="predicted"/>
<reference evidence="1 2" key="1">
    <citation type="journal article" date="2017" name="Nature">
        <title>The Apostasia genome and the evolution of orchids.</title>
        <authorList>
            <person name="Zhang G.Q."/>
            <person name="Liu K.W."/>
            <person name="Li Z."/>
            <person name="Lohaus R."/>
            <person name="Hsiao Y.Y."/>
            <person name="Niu S.C."/>
            <person name="Wang J.Y."/>
            <person name="Lin Y.C."/>
            <person name="Xu Q."/>
            <person name="Chen L.J."/>
            <person name="Yoshida K."/>
            <person name="Fujiwara S."/>
            <person name="Wang Z.W."/>
            <person name="Zhang Y.Q."/>
            <person name="Mitsuda N."/>
            <person name="Wang M."/>
            <person name="Liu G.H."/>
            <person name="Pecoraro L."/>
            <person name="Huang H.X."/>
            <person name="Xiao X.J."/>
            <person name="Lin M."/>
            <person name="Wu X.Y."/>
            <person name="Wu W.L."/>
            <person name="Chen Y.Y."/>
            <person name="Chang S.B."/>
            <person name="Sakamoto S."/>
            <person name="Ohme-Takagi M."/>
            <person name="Yagi M."/>
            <person name="Zeng S.J."/>
            <person name="Shen C.Y."/>
            <person name="Yeh C.M."/>
            <person name="Luo Y.B."/>
            <person name="Tsai W.C."/>
            <person name="Van de Peer Y."/>
            <person name="Liu Z.J."/>
        </authorList>
    </citation>
    <scope>NUCLEOTIDE SEQUENCE [LARGE SCALE GENOMIC DNA]</scope>
    <source>
        <strain evidence="2">cv. Shenzhen</strain>
        <tissue evidence="1">Stem</tissue>
    </source>
</reference>
<dbReference type="EMBL" id="KZ452031">
    <property type="protein sequence ID" value="PKA50107.1"/>
    <property type="molecule type" value="Genomic_DNA"/>
</dbReference>